<dbReference type="InterPro" id="IPR050249">
    <property type="entry name" value="Pseudomonas-type_ThrB"/>
</dbReference>
<dbReference type="Pfam" id="PF01636">
    <property type="entry name" value="APH"/>
    <property type="match status" value="1"/>
</dbReference>
<proteinExistence type="predicted"/>
<gene>
    <name evidence="2" type="ORF">EQU24_02370</name>
</gene>
<organism evidence="2 3">
    <name type="scientific">Methylotuvimicrobium buryatense</name>
    <name type="common">Methylomicrobium buryatense</name>
    <dbReference type="NCBI Taxonomy" id="95641"/>
    <lineage>
        <taxon>Bacteria</taxon>
        <taxon>Pseudomonadati</taxon>
        <taxon>Pseudomonadota</taxon>
        <taxon>Gammaproteobacteria</taxon>
        <taxon>Methylococcales</taxon>
        <taxon>Methylococcaceae</taxon>
        <taxon>Methylotuvimicrobium</taxon>
    </lineage>
</organism>
<dbReference type="OrthoDB" id="526037at2"/>
<dbReference type="PANTHER" id="PTHR21064">
    <property type="entry name" value="AMINOGLYCOSIDE PHOSPHOTRANSFERASE DOMAIN-CONTAINING PROTEIN-RELATED"/>
    <property type="match status" value="1"/>
</dbReference>
<evidence type="ECO:0000313" key="2">
    <source>
        <dbReference type="EMBL" id="QCW81224.1"/>
    </source>
</evidence>
<name>A0A4P9UJC9_METBY</name>
<dbReference type="GO" id="GO:0016740">
    <property type="term" value="F:transferase activity"/>
    <property type="evidence" value="ECO:0007669"/>
    <property type="project" value="UniProtKB-KW"/>
</dbReference>
<dbReference type="InterPro" id="IPR002575">
    <property type="entry name" value="Aminoglycoside_PTrfase"/>
</dbReference>
<evidence type="ECO:0000313" key="3">
    <source>
        <dbReference type="Proteomes" id="UP000305881"/>
    </source>
</evidence>
<keyword evidence="3" id="KW-1185">Reference proteome</keyword>
<evidence type="ECO:0000259" key="1">
    <source>
        <dbReference type="Pfam" id="PF01636"/>
    </source>
</evidence>
<dbReference type="RefSeq" id="WP_017841037.1">
    <property type="nucleotide sequence ID" value="NZ_CP035467.1"/>
</dbReference>
<dbReference type="AlphaFoldDB" id="A0A4P9UJC9"/>
<dbReference type="Gene3D" id="3.90.1200.10">
    <property type="match status" value="1"/>
</dbReference>
<dbReference type="EMBL" id="CP035467">
    <property type="protein sequence ID" value="QCW81224.1"/>
    <property type="molecule type" value="Genomic_DNA"/>
</dbReference>
<sequence>MHEIASRFTQSVITQISDLGNGLINDTFLIDTVSGRFVLQRINPRVFAEPKLIMANLSELNNYITQEAESDLKLRIPAIVKTISGESYYQDERGEIWRALQYLENTISFETVDDIKQAEQAGFALGYFHRLAGGLSVERLHDTLPGFHIAPDYLRQYRQVRQKAAIQDSSAVRYCADFIDRRQALSEVLEYAKQRGILAVRVIHGDPKLNNFLFDRNTHRVVSLIDLDTVKPGLVHYDIGDCIRSLCHIESSDEFDTAICEAVLTHYLAETHAFFTERDYRYLYPAIRLIPFELGLRFFTDYLSGDVYFKVSEPKQNLWRAVAQFRFCESIERRKTSIEQIIEKLAPPALKFQVRK</sequence>
<feature type="domain" description="Aminoglycoside phosphotransferase" evidence="1">
    <location>
        <begin position="17"/>
        <end position="264"/>
    </location>
</feature>
<dbReference type="InterPro" id="IPR011009">
    <property type="entry name" value="Kinase-like_dom_sf"/>
</dbReference>
<dbReference type="KEGG" id="mbur:EQU24_02370"/>
<dbReference type="STRING" id="675511.GCA_000341735_02530"/>
<dbReference type="Proteomes" id="UP000305881">
    <property type="component" value="Chromosome"/>
</dbReference>
<dbReference type="SUPFAM" id="SSF56112">
    <property type="entry name" value="Protein kinase-like (PK-like)"/>
    <property type="match status" value="1"/>
</dbReference>
<protein>
    <submittedName>
        <fullName evidence="2">Aminoglycoside phosphotransferase family protein</fullName>
    </submittedName>
</protein>
<accession>A0A4P9UJC9</accession>
<dbReference type="PANTHER" id="PTHR21064:SF5">
    <property type="entry name" value="SLR1880 PROTEIN"/>
    <property type="match status" value="1"/>
</dbReference>
<reference evidence="3" key="1">
    <citation type="journal article" date="2019" name="J. Bacteriol.">
        <title>A Mutagenic Screen Identifies a TonB-Dependent Receptor Required for the Lanthanide Metal Switch in the Type I Methanotroph 'Methylotuvimicrobium buryatense' 5GB1C.</title>
        <authorList>
            <person name="Groom J.D."/>
            <person name="Ford S.M."/>
            <person name="Pesesky M.W."/>
            <person name="Lidstrom M.E."/>
        </authorList>
    </citation>
    <scope>NUCLEOTIDE SEQUENCE [LARGE SCALE GENOMIC DNA]</scope>
    <source>
        <strain evidence="3">5GB1C</strain>
    </source>
</reference>